<gene>
    <name evidence="2" type="ORF">Slati_4561400</name>
</gene>
<proteinExistence type="predicted"/>
<evidence type="ECO:0000313" key="2">
    <source>
        <dbReference type="EMBL" id="KAL0383829.1"/>
    </source>
</evidence>
<dbReference type="EMBL" id="JACGWN010000224">
    <property type="protein sequence ID" value="KAL0383829.1"/>
    <property type="molecule type" value="Genomic_DNA"/>
</dbReference>
<comment type="caution">
    <text evidence="2">The sequence shown here is derived from an EMBL/GenBank/DDBJ whole genome shotgun (WGS) entry which is preliminary data.</text>
</comment>
<sequence>MVINLTRVQCIFIGYPIGVKGYRLWLRSQLGFKVIISRDVTFNETEMSCLSSSPKNHIDSDIENIFNKVETDKVDNQQVEDIEIEENQLDTTDNNTPDPVPDHNTYLLARDRERQESRIPSKFRDFHLALNTENIEPSSYKKPLNLETLINGKPMKKRLTH</sequence>
<dbReference type="Pfam" id="PF25597">
    <property type="entry name" value="SH3_retrovirus"/>
    <property type="match status" value="1"/>
</dbReference>
<dbReference type="InterPro" id="IPR057670">
    <property type="entry name" value="SH3_retrovirus"/>
</dbReference>
<name>A0AAW2RUQ5_9LAMI</name>
<reference evidence="2" key="1">
    <citation type="submission" date="2020-06" db="EMBL/GenBank/DDBJ databases">
        <authorList>
            <person name="Li T."/>
            <person name="Hu X."/>
            <person name="Zhang T."/>
            <person name="Song X."/>
            <person name="Zhang H."/>
            <person name="Dai N."/>
            <person name="Sheng W."/>
            <person name="Hou X."/>
            <person name="Wei L."/>
        </authorList>
    </citation>
    <scope>NUCLEOTIDE SEQUENCE</scope>
    <source>
        <strain evidence="2">KEN1</strain>
        <tissue evidence="2">Leaf</tissue>
    </source>
</reference>
<reference evidence="2" key="2">
    <citation type="journal article" date="2024" name="Plant">
        <title>Genomic evolution and insights into agronomic trait innovations of Sesamum species.</title>
        <authorList>
            <person name="Miao H."/>
            <person name="Wang L."/>
            <person name="Qu L."/>
            <person name="Liu H."/>
            <person name="Sun Y."/>
            <person name="Le M."/>
            <person name="Wang Q."/>
            <person name="Wei S."/>
            <person name="Zheng Y."/>
            <person name="Lin W."/>
            <person name="Duan Y."/>
            <person name="Cao H."/>
            <person name="Xiong S."/>
            <person name="Wang X."/>
            <person name="Wei L."/>
            <person name="Li C."/>
            <person name="Ma Q."/>
            <person name="Ju M."/>
            <person name="Zhao R."/>
            <person name="Li G."/>
            <person name="Mu C."/>
            <person name="Tian Q."/>
            <person name="Mei H."/>
            <person name="Zhang T."/>
            <person name="Gao T."/>
            <person name="Zhang H."/>
        </authorList>
    </citation>
    <scope>NUCLEOTIDE SEQUENCE</scope>
    <source>
        <strain evidence="2">KEN1</strain>
    </source>
</reference>
<dbReference type="AlphaFoldDB" id="A0AAW2RUQ5"/>
<feature type="domain" description="Retroviral polymerase SH3-like" evidence="1">
    <location>
        <begin position="9"/>
        <end position="53"/>
    </location>
</feature>
<evidence type="ECO:0000259" key="1">
    <source>
        <dbReference type="Pfam" id="PF25597"/>
    </source>
</evidence>
<organism evidence="2">
    <name type="scientific">Sesamum latifolium</name>
    <dbReference type="NCBI Taxonomy" id="2727402"/>
    <lineage>
        <taxon>Eukaryota</taxon>
        <taxon>Viridiplantae</taxon>
        <taxon>Streptophyta</taxon>
        <taxon>Embryophyta</taxon>
        <taxon>Tracheophyta</taxon>
        <taxon>Spermatophyta</taxon>
        <taxon>Magnoliopsida</taxon>
        <taxon>eudicotyledons</taxon>
        <taxon>Gunneridae</taxon>
        <taxon>Pentapetalae</taxon>
        <taxon>asterids</taxon>
        <taxon>lamiids</taxon>
        <taxon>Lamiales</taxon>
        <taxon>Pedaliaceae</taxon>
        <taxon>Sesamum</taxon>
    </lineage>
</organism>
<protein>
    <recommendedName>
        <fullName evidence="1">Retroviral polymerase SH3-like domain-containing protein</fullName>
    </recommendedName>
</protein>
<accession>A0AAW2RUQ5</accession>